<dbReference type="SUPFAM" id="SSF51905">
    <property type="entry name" value="FAD/NAD(P)-binding domain"/>
    <property type="match status" value="1"/>
</dbReference>
<organism evidence="2 3">
    <name type="scientific">Dokdonia ponticola</name>
    <dbReference type="NCBI Taxonomy" id="2041041"/>
    <lineage>
        <taxon>Bacteria</taxon>
        <taxon>Pseudomonadati</taxon>
        <taxon>Bacteroidota</taxon>
        <taxon>Flavobacteriia</taxon>
        <taxon>Flavobacteriales</taxon>
        <taxon>Flavobacteriaceae</taxon>
        <taxon>Dokdonia</taxon>
    </lineage>
</organism>
<dbReference type="RefSeq" id="WP_379978251.1">
    <property type="nucleotide sequence ID" value="NZ_JBHSFV010000004.1"/>
</dbReference>
<protein>
    <submittedName>
        <fullName evidence="2">NAD(P)/FAD-dependent oxidoreductase</fullName>
        <ecNumber evidence="2">1.-.-.-</ecNumber>
    </submittedName>
</protein>
<keyword evidence="2" id="KW-0560">Oxidoreductase</keyword>
<evidence type="ECO:0000259" key="1">
    <source>
        <dbReference type="Pfam" id="PF01266"/>
    </source>
</evidence>
<evidence type="ECO:0000313" key="3">
    <source>
        <dbReference type="Proteomes" id="UP001596043"/>
    </source>
</evidence>
<dbReference type="PANTHER" id="PTHR13847">
    <property type="entry name" value="SARCOSINE DEHYDROGENASE-RELATED"/>
    <property type="match status" value="1"/>
</dbReference>
<sequence>MSVSYWEHQTWLSAIDYTIVGSGIVGLNAALRLREKFPKARILILEKGILPQGASTKNAGFACFGSLSEILDDLTSHSEEEVVALVKQRIDGLTLLRETLGDATLDYQELGGYELFTHQDEVLYQHCLQQLEKINTLLYPLFGGPVYSTKENTFGFQQIQGQYIYNAFEGQIDTGKMMEGLVQLALSKGIKILNGVRVTRFEEENGLVNVVTDAFTLQTDQLLIATNGFASQLGLQQVQPARAQVLITKPIPDLKIQGTFHLDKGYYYFRNINNRILFGGGRNLDFKAEETTELGQTEIVQNELERLLKEVILPDTPFEIDRRWSGIMGVGSQKKPILQSTSNRIHAGVRLGGMGVAIGSQVGRDLADLVSQ</sequence>
<dbReference type="InterPro" id="IPR036188">
    <property type="entry name" value="FAD/NAD-bd_sf"/>
</dbReference>
<comment type="caution">
    <text evidence="2">The sequence shown here is derived from an EMBL/GenBank/DDBJ whole genome shotgun (WGS) entry which is preliminary data.</text>
</comment>
<dbReference type="GO" id="GO:0016491">
    <property type="term" value="F:oxidoreductase activity"/>
    <property type="evidence" value="ECO:0007669"/>
    <property type="project" value="UniProtKB-KW"/>
</dbReference>
<dbReference type="EC" id="1.-.-.-" evidence="2"/>
<reference evidence="3" key="1">
    <citation type="journal article" date="2019" name="Int. J. Syst. Evol. Microbiol.">
        <title>The Global Catalogue of Microorganisms (GCM) 10K type strain sequencing project: providing services to taxonomists for standard genome sequencing and annotation.</title>
        <authorList>
            <consortium name="The Broad Institute Genomics Platform"/>
            <consortium name="The Broad Institute Genome Sequencing Center for Infectious Disease"/>
            <person name="Wu L."/>
            <person name="Ma J."/>
        </authorList>
    </citation>
    <scope>NUCLEOTIDE SEQUENCE [LARGE SCALE GENOMIC DNA]</scope>
    <source>
        <strain evidence="3">YJ-61-S</strain>
    </source>
</reference>
<feature type="domain" description="FAD dependent oxidoreductase" evidence="1">
    <location>
        <begin position="16"/>
        <end position="369"/>
    </location>
</feature>
<dbReference type="PANTHER" id="PTHR13847:SF281">
    <property type="entry name" value="FAD DEPENDENT OXIDOREDUCTASE DOMAIN-CONTAINING PROTEIN"/>
    <property type="match status" value="1"/>
</dbReference>
<name>A0ABV9HV41_9FLAO</name>
<dbReference type="InterPro" id="IPR006076">
    <property type="entry name" value="FAD-dep_OxRdtase"/>
</dbReference>
<dbReference type="Gene3D" id="3.30.9.10">
    <property type="entry name" value="D-Amino Acid Oxidase, subunit A, domain 2"/>
    <property type="match status" value="1"/>
</dbReference>
<dbReference type="Proteomes" id="UP001596043">
    <property type="component" value="Unassembled WGS sequence"/>
</dbReference>
<gene>
    <name evidence="2" type="ORF">ACFO3O_08920</name>
</gene>
<dbReference type="Pfam" id="PF01266">
    <property type="entry name" value="DAO"/>
    <property type="match status" value="1"/>
</dbReference>
<dbReference type="Gene3D" id="3.50.50.60">
    <property type="entry name" value="FAD/NAD(P)-binding domain"/>
    <property type="match status" value="1"/>
</dbReference>
<dbReference type="EMBL" id="JBHSFV010000004">
    <property type="protein sequence ID" value="MFC4634027.1"/>
    <property type="molecule type" value="Genomic_DNA"/>
</dbReference>
<evidence type="ECO:0000313" key="2">
    <source>
        <dbReference type="EMBL" id="MFC4634027.1"/>
    </source>
</evidence>
<keyword evidence="3" id="KW-1185">Reference proteome</keyword>
<proteinExistence type="predicted"/>
<accession>A0ABV9HV41</accession>